<evidence type="ECO:0000313" key="2">
    <source>
        <dbReference type="Proteomes" id="UP000502699"/>
    </source>
</evidence>
<dbReference type="RefSeq" id="WP_166271142.1">
    <property type="nucleotide sequence ID" value="NZ_CP048029.1"/>
</dbReference>
<accession>A0A6G7VE81</accession>
<dbReference type="KEGG" id="cjap:GWK36_10780"/>
<dbReference type="EMBL" id="CP048029">
    <property type="protein sequence ID" value="QIK38383.1"/>
    <property type="molecule type" value="Genomic_DNA"/>
</dbReference>
<dbReference type="InterPro" id="IPR036615">
    <property type="entry name" value="Mur_ligase_C_dom_sf"/>
</dbReference>
<reference evidence="2" key="1">
    <citation type="submission" date="2020-01" db="EMBL/GenBank/DDBJ databases">
        <title>Caldichromatium gen. nov., sp. nov., a thermophilic purple sulfur bacterium member of the family Chromatiaceae isolated from Nakabusa hot spring, Japan.</title>
        <authorList>
            <person name="Saini M.K."/>
            <person name="Hanada S."/>
            <person name="Tank M."/>
        </authorList>
    </citation>
    <scope>NUCLEOTIDE SEQUENCE [LARGE SCALE GENOMIC DNA]</scope>
    <source>
        <strain evidence="2">No.7</strain>
    </source>
</reference>
<protein>
    <submittedName>
        <fullName evidence="1">Uncharacterized protein</fullName>
    </submittedName>
</protein>
<dbReference type="Proteomes" id="UP000502699">
    <property type="component" value="Chromosome"/>
</dbReference>
<dbReference type="Gene3D" id="3.90.190.20">
    <property type="entry name" value="Mur ligase, C-terminal domain"/>
    <property type="match status" value="1"/>
</dbReference>
<gene>
    <name evidence="1" type="ORF">GWK36_10780</name>
</gene>
<evidence type="ECO:0000313" key="1">
    <source>
        <dbReference type="EMBL" id="QIK38383.1"/>
    </source>
</evidence>
<proteinExistence type="predicted"/>
<name>A0A6G7VE81_9GAMM</name>
<sequence length="68" mass="7466">MWTLTQAFGPGAEHYADSSVLRNRLSTELRPGDRLLVKGLRAARMEQIVAALCTAFDPPAQPTEPDVQ</sequence>
<keyword evidence="2" id="KW-1185">Reference proteome</keyword>
<organism evidence="1 2">
    <name type="scientific">Caldichromatium japonicum</name>
    <dbReference type="NCBI Taxonomy" id="2699430"/>
    <lineage>
        <taxon>Bacteria</taxon>
        <taxon>Pseudomonadati</taxon>
        <taxon>Pseudomonadota</taxon>
        <taxon>Gammaproteobacteria</taxon>
        <taxon>Chromatiales</taxon>
        <taxon>Chromatiaceae</taxon>
        <taxon>Caldichromatium</taxon>
    </lineage>
</organism>
<dbReference type="AlphaFoldDB" id="A0A6G7VE81"/>
<dbReference type="GO" id="GO:0016881">
    <property type="term" value="F:acid-amino acid ligase activity"/>
    <property type="evidence" value="ECO:0007669"/>
    <property type="project" value="InterPro"/>
</dbReference>